<protein>
    <submittedName>
        <fullName evidence="1">Uncharacterized protein</fullName>
    </submittedName>
</protein>
<dbReference type="AlphaFoldDB" id="A0A0A9AKV9"/>
<reference evidence="1" key="2">
    <citation type="journal article" date="2015" name="Data Brief">
        <title>Shoot transcriptome of the giant reed, Arundo donax.</title>
        <authorList>
            <person name="Barrero R.A."/>
            <person name="Guerrero F.D."/>
            <person name="Moolhuijzen P."/>
            <person name="Goolsby J.A."/>
            <person name="Tidwell J."/>
            <person name="Bellgard S.E."/>
            <person name="Bellgard M.I."/>
        </authorList>
    </citation>
    <scope>NUCLEOTIDE SEQUENCE</scope>
    <source>
        <tissue evidence="1">Shoot tissue taken approximately 20 cm above the soil surface</tissue>
    </source>
</reference>
<organism evidence="1">
    <name type="scientific">Arundo donax</name>
    <name type="common">Giant reed</name>
    <name type="synonym">Donax arundinaceus</name>
    <dbReference type="NCBI Taxonomy" id="35708"/>
    <lineage>
        <taxon>Eukaryota</taxon>
        <taxon>Viridiplantae</taxon>
        <taxon>Streptophyta</taxon>
        <taxon>Embryophyta</taxon>
        <taxon>Tracheophyta</taxon>
        <taxon>Spermatophyta</taxon>
        <taxon>Magnoliopsida</taxon>
        <taxon>Liliopsida</taxon>
        <taxon>Poales</taxon>
        <taxon>Poaceae</taxon>
        <taxon>PACMAD clade</taxon>
        <taxon>Arundinoideae</taxon>
        <taxon>Arundineae</taxon>
        <taxon>Arundo</taxon>
    </lineage>
</organism>
<dbReference type="EMBL" id="GBRH01250188">
    <property type="protein sequence ID" value="JAD47707.1"/>
    <property type="molecule type" value="Transcribed_RNA"/>
</dbReference>
<reference evidence="1" key="1">
    <citation type="submission" date="2014-09" db="EMBL/GenBank/DDBJ databases">
        <authorList>
            <person name="Magalhaes I.L.F."/>
            <person name="Oliveira U."/>
            <person name="Santos F.R."/>
            <person name="Vidigal T.H.D.A."/>
            <person name="Brescovit A.D."/>
            <person name="Santos A.J."/>
        </authorList>
    </citation>
    <scope>NUCLEOTIDE SEQUENCE</scope>
    <source>
        <tissue evidence="1">Shoot tissue taken approximately 20 cm above the soil surface</tissue>
    </source>
</reference>
<evidence type="ECO:0000313" key="1">
    <source>
        <dbReference type="EMBL" id="JAD47707.1"/>
    </source>
</evidence>
<accession>A0A0A9AKV9</accession>
<proteinExistence type="predicted"/>
<name>A0A0A9AKV9_ARUDO</name>
<sequence>MCSKPLHGRQGRRHALQLALLEFKNFQGRHGFHLLLPLPFLPAHHSSKTQLLQPGKHSRIVAMMVGL</sequence>